<feature type="domain" description="Electron transfer flavoprotein alpha subunit C-terminal" evidence="2">
    <location>
        <begin position="79"/>
        <end position="159"/>
    </location>
</feature>
<gene>
    <name evidence="4" type="ordered locus">Pogu_1800</name>
</gene>
<keyword evidence="5" id="KW-1185">Reference proteome</keyword>
<feature type="domain" description="Electron transfer flavoprotein alpha/beta-subunit N-terminal" evidence="3">
    <location>
        <begin position="2"/>
        <end position="57"/>
    </location>
</feature>
<reference evidence="4 5" key="1">
    <citation type="journal article" date="2012" name="Stand. Genomic Sci.">
        <title>Complete genome sequence of Pyrobaculum oguniense.</title>
        <authorList>
            <person name="Bernick D.L."/>
            <person name="Karplus K."/>
            <person name="Lui L.M."/>
            <person name="Coker J.K."/>
            <person name="Murphy J.N."/>
            <person name="Chan P.P."/>
            <person name="Cozen A.E."/>
            <person name="Lowe T.M."/>
        </authorList>
    </citation>
    <scope>NUCLEOTIDE SEQUENCE [LARGE SCALE GENOMIC DNA]</scope>
    <source>
        <strain evidence="4 5">TE7</strain>
    </source>
</reference>
<name>H6Q9F9_PYROT</name>
<comment type="similarity">
    <text evidence="1">Belongs to the ETF alpha-subunit/FixB family.</text>
</comment>
<dbReference type="PANTHER" id="PTHR43153">
    <property type="entry name" value="ELECTRON TRANSFER FLAVOPROTEIN ALPHA"/>
    <property type="match status" value="1"/>
</dbReference>
<proteinExistence type="inferred from homology"/>
<dbReference type="HOGENOM" id="CLU_034178_0_1_2"/>
<dbReference type="SUPFAM" id="SSF52467">
    <property type="entry name" value="DHS-like NAD/FAD-binding domain"/>
    <property type="match status" value="1"/>
</dbReference>
<evidence type="ECO:0000313" key="4">
    <source>
        <dbReference type="EMBL" id="AFA39827.1"/>
    </source>
</evidence>
<dbReference type="InterPro" id="IPR014730">
    <property type="entry name" value="ETF_a/b_N"/>
</dbReference>
<dbReference type="InterPro" id="IPR014731">
    <property type="entry name" value="ETF_asu_C"/>
</dbReference>
<dbReference type="InterPro" id="IPR029035">
    <property type="entry name" value="DHS-like_NAD/FAD-binding_dom"/>
</dbReference>
<evidence type="ECO:0000259" key="3">
    <source>
        <dbReference type="Pfam" id="PF01012"/>
    </source>
</evidence>
<organism evidence="4 5">
    <name type="scientific">Pyrobaculum oguniense (strain DSM 13380 / JCM 10595 / TE7)</name>
    <dbReference type="NCBI Taxonomy" id="698757"/>
    <lineage>
        <taxon>Archaea</taxon>
        <taxon>Thermoproteota</taxon>
        <taxon>Thermoprotei</taxon>
        <taxon>Thermoproteales</taxon>
        <taxon>Thermoproteaceae</taxon>
        <taxon>Pyrobaculum</taxon>
    </lineage>
</organism>
<dbReference type="GO" id="GO:0033539">
    <property type="term" value="P:fatty acid beta-oxidation using acyl-CoA dehydrogenase"/>
    <property type="evidence" value="ECO:0007669"/>
    <property type="project" value="TreeGrafter"/>
</dbReference>
<dbReference type="Gene3D" id="3.40.50.620">
    <property type="entry name" value="HUPs"/>
    <property type="match status" value="1"/>
</dbReference>
<evidence type="ECO:0000259" key="2">
    <source>
        <dbReference type="Pfam" id="PF00766"/>
    </source>
</evidence>
<dbReference type="Proteomes" id="UP000009062">
    <property type="component" value="Chromosome"/>
</dbReference>
<evidence type="ECO:0000256" key="1">
    <source>
        <dbReference type="ARBA" id="ARBA00005817"/>
    </source>
</evidence>
<dbReference type="InterPro" id="IPR014729">
    <property type="entry name" value="Rossmann-like_a/b/a_fold"/>
</dbReference>
<protein>
    <submittedName>
        <fullName evidence="4">Electron transfer flavoprotein, alpha subunit</fullName>
    </submittedName>
</protein>
<dbReference type="GO" id="GO:0050660">
    <property type="term" value="F:flavin adenine dinucleotide binding"/>
    <property type="evidence" value="ECO:0007669"/>
    <property type="project" value="InterPro"/>
</dbReference>
<sequence>MNFDVKEGKLVMHKPAFGGNVVSLITTKTKPQMATARPGMFKPLVPNPGRRGEVTRVVMHAGGRISILARRPVDIGHPDLEGAEVVIGVERGLKRRENVELAIALAKKLGAAVAATRNVVLAGWLPYKVQVGVSGRAIAPKLYIAFGVSGHINHLVGIRNARYIVAVNVNRHADIFKVADLGVVGDALQIIPILLERAVVPRC</sequence>
<dbReference type="GO" id="GO:0009055">
    <property type="term" value="F:electron transfer activity"/>
    <property type="evidence" value="ECO:0007669"/>
    <property type="project" value="InterPro"/>
</dbReference>
<dbReference type="Pfam" id="PF01012">
    <property type="entry name" value="ETF"/>
    <property type="match status" value="1"/>
</dbReference>
<dbReference type="InterPro" id="IPR001308">
    <property type="entry name" value="ETF_a/FixB"/>
</dbReference>
<dbReference type="eggNOG" id="arCOG00448">
    <property type="taxonomic scope" value="Archaea"/>
</dbReference>
<dbReference type="Pfam" id="PF00766">
    <property type="entry name" value="ETF_alpha"/>
    <property type="match status" value="1"/>
</dbReference>
<dbReference type="SUPFAM" id="SSF52402">
    <property type="entry name" value="Adenine nucleotide alpha hydrolases-like"/>
    <property type="match status" value="1"/>
</dbReference>
<dbReference type="EMBL" id="CP003316">
    <property type="protein sequence ID" value="AFA39827.1"/>
    <property type="molecule type" value="Genomic_DNA"/>
</dbReference>
<dbReference type="AlphaFoldDB" id="H6Q9F9"/>
<evidence type="ECO:0000313" key="5">
    <source>
        <dbReference type="Proteomes" id="UP000009062"/>
    </source>
</evidence>
<dbReference type="PANTHER" id="PTHR43153:SF1">
    <property type="entry name" value="ELECTRON TRANSFER FLAVOPROTEIN SUBUNIT ALPHA, MITOCHONDRIAL"/>
    <property type="match status" value="1"/>
</dbReference>
<dbReference type="STRING" id="698757.Pogu_1800"/>
<dbReference type="Gene3D" id="3.40.50.1220">
    <property type="entry name" value="TPP-binding domain"/>
    <property type="match status" value="1"/>
</dbReference>
<accession>H6Q9F9</accession>
<dbReference type="KEGG" id="pog:Pogu_1800"/>